<accession>A0A1Y5FE67</accession>
<comment type="caution">
    <text evidence="1">The sequence shown here is derived from an EMBL/GenBank/DDBJ whole genome shotgun (WGS) entry which is preliminary data.</text>
</comment>
<dbReference type="Proteomes" id="UP000196531">
    <property type="component" value="Unassembled WGS sequence"/>
</dbReference>
<proteinExistence type="predicted"/>
<evidence type="ECO:0000313" key="2">
    <source>
        <dbReference type="Proteomes" id="UP000196531"/>
    </source>
</evidence>
<dbReference type="AlphaFoldDB" id="A0A1Y5FE67"/>
<reference evidence="2" key="1">
    <citation type="journal article" date="2017" name="Proc. Natl. Acad. Sci. U.S.A.">
        <title>Simulation of Deepwater Horizon oil plume reveals substrate specialization within a complex community of hydrocarbon-degraders.</title>
        <authorList>
            <person name="Hu P."/>
            <person name="Dubinsky E.A."/>
            <person name="Probst A.J."/>
            <person name="Wang J."/>
            <person name="Sieber C.M.K."/>
            <person name="Tom L.M."/>
            <person name="Gardinali P."/>
            <person name="Banfield J.F."/>
            <person name="Atlas R.M."/>
            <person name="Andersen G.L."/>
        </authorList>
    </citation>
    <scope>NUCLEOTIDE SEQUENCE [LARGE SCALE GENOMIC DNA]</scope>
</reference>
<dbReference type="EMBL" id="MAAO01000006">
    <property type="protein sequence ID" value="OUR96892.1"/>
    <property type="molecule type" value="Genomic_DNA"/>
</dbReference>
<organism evidence="1 2">
    <name type="scientific">Halobacteriovorax marinus</name>
    <dbReference type="NCBI Taxonomy" id="97084"/>
    <lineage>
        <taxon>Bacteria</taxon>
        <taxon>Pseudomonadati</taxon>
        <taxon>Bdellovibrionota</taxon>
        <taxon>Bacteriovoracia</taxon>
        <taxon>Bacteriovoracales</taxon>
        <taxon>Halobacteriovoraceae</taxon>
        <taxon>Halobacteriovorax</taxon>
    </lineage>
</organism>
<dbReference type="Gene3D" id="3.40.190.10">
    <property type="entry name" value="Periplasmic binding protein-like II"/>
    <property type="match status" value="2"/>
</dbReference>
<evidence type="ECO:0000313" key="1">
    <source>
        <dbReference type="EMBL" id="OUR96892.1"/>
    </source>
</evidence>
<dbReference type="SUPFAM" id="SSF53850">
    <property type="entry name" value="Periplasmic binding protein-like II"/>
    <property type="match status" value="1"/>
</dbReference>
<gene>
    <name evidence="1" type="ORF">A9Q84_11185</name>
</gene>
<protein>
    <submittedName>
        <fullName evidence="1">Uncharacterized protein</fullName>
    </submittedName>
</protein>
<sequence length="233" mass="26591">MTFARASVVEINVCQDQKTFPPFHFSEAQVKKTGKLGIVKTKLNEAAKGLNLKINYIKLPWKRCAEMFKSGSVDALLAAIWSKERQGWGVFPRDENGKLDSSKKILTARYSIFTHRDSKVSWDGKKVLNLTSGLFSPKGYVVTKILSDLGVLQRFTSDPTLIVKVVARKRLDGFVSTDRVAYHLIKNQKLESQIKKLKIPILIDDWHIPVSHRFYKNNPKLVQSFWDNLESIN</sequence>
<name>A0A1Y5FE67_9BACT</name>